<feature type="transmembrane region" description="Helical" evidence="6">
    <location>
        <begin position="813"/>
        <end position="832"/>
    </location>
</feature>
<dbReference type="NCBIfam" id="TIGR03061">
    <property type="entry name" value="pip_yhgE_Nterm"/>
    <property type="match status" value="1"/>
</dbReference>
<dbReference type="PANTHER" id="PTHR43077:SF5">
    <property type="entry name" value="PHAGE INFECTION PROTEIN"/>
    <property type="match status" value="1"/>
</dbReference>
<accession>A0A1S2N1S2</accession>
<keyword evidence="2 6" id="KW-0812">Transmembrane</keyword>
<evidence type="ECO:0000256" key="6">
    <source>
        <dbReference type="SAM" id="Phobius"/>
    </source>
</evidence>
<dbReference type="OrthoDB" id="9811483at2"/>
<feature type="transmembrane region" description="Helical" evidence="6">
    <location>
        <begin position="711"/>
        <end position="731"/>
    </location>
</feature>
<keyword evidence="4 6" id="KW-0472">Membrane</keyword>
<dbReference type="RefSeq" id="WP_075514162.1">
    <property type="nucleotide sequence ID" value="NZ_MODZ01000002.1"/>
</dbReference>
<reference evidence="8 9" key="1">
    <citation type="submission" date="2016-10" db="EMBL/GenBank/DDBJ databases">
        <title>Draft genome sequence of strain LCT isolated from the Shenzhou X spacecraft of China.</title>
        <authorList>
            <person name="Huang B."/>
        </authorList>
    </citation>
    <scope>NUCLEOTIDE SEQUENCE [LARGE SCALE GENOMIC DNA]</scope>
    <source>
        <strain evidence="8 9">LCT-H5</strain>
    </source>
</reference>
<evidence type="ECO:0000256" key="1">
    <source>
        <dbReference type="ARBA" id="ARBA00004141"/>
    </source>
</evidence>
<dbReference type="AlphaFoldDB" id="A0A1S2N1S2"/>
<dbReference type="InterPro" id="IPR017500">
    <property type="entry name" value="Phage_infect_YhgE_N"/>
</dbReference>
<proteinExistence type="predicted"/>
<dbReference type="EMBL" id="MODZ01000002">
    <property type="protein sequence ID" value="OIJ36711.1"/>
    <property type="molecule type" value="Genomic_DNA"/>
</dbReference>
<dbReference type="SUPFAM" id="SSF58104">
    <property type="entry name" value="Methyl-accepting chemotaxis protein (MCP) signaling domain"/>
    <property type="match status" value="2"/>
</dbReference>
<organism evidence="8 9">
    <name type="scientific">Rothia kristinae</name>
    <dbReference type="NCBI Taxonomy" id="37923"/>
    <lineage>
        <taxon>Bacteria</taxon>
        <taxon>Bacillati</taxon>
        <taxon>Actinomycetota</taxon>
        <taxon>Actinomycetes</taxon>
        <taxon>Micrococcales</taxon>
        <taxon>Micrococcaceae</taxon>
        <taxon>Rothia</taxon>
    </lineage>
</organism>
<dbReference type="InterPro" id="IPR051328">
    <property type="entry name" value="T7SS_ABC-Transporter"/>
</dbReference>
<dbReference type="Gene3D" id="1.10.287.950">
    <property type="entry name" value="Methyl-accepting chemotaxis protein"/>
    <property type="match status" value="2"/>
</dbReference>
<feature type="domain" description="ABC-2 type transporter transmembrane" evidence="7">
    <location>
        <begin position="666"/>
        <end position="886"/>
    </location>
</feature>
<dbReference type="GO" id="GO:0016020">
    <property type="term" value="C:membrane"/>
    <property type="evidence" value="ECO:0007669"/>
    <property type="project" value="UniProtKB-SubCell"/>
</dbReference>
<feature type="domain" description="ABC-2 type transporter transmembrane" evidence="7">
    <location>
        <begin position="25"/>
        <end position="162"/>
    </location>
</feature>
<dbReference type="GO" id="GO:0140359">
    <property type="term" value="F:ABC-type transporter activity"/>
    <property type="evidence" value="ECO:0007669"/>
    <property type="project" value="InterPro"/>
</dbReference>
<dbReference type="Proteomes" id="UP000179540">
    <property type="component" value="Unassembled WGS sequence"/>
</dbReference>
<feature type="transmembrane region" description="Helical" evidence="6">
    <location>
        <begin position="21"/>
        <end position="40"/>
    </location>
</feature>
<gene>
    <name evidence="8" type="ORF">BK826_02230</name>
</gene>
<evidence type="ECO:0000256" key="4">
    <source>
        <dbReference type="ARBA" id="ARBA00023136"/>
    </source>
</evidence>
<dbReference type="Gene3D" id="3.40.1710.10">
    <property type="entry name" value="abc type-2 transporter like domain"/>
    <property type="match status" value="1"/>
</dbReference>
<dbReference type="InterPro" id="IPR023908">
    <property type="entry name" value="xxxLxxG_rpt"/>
</dbReference>
<comment type="subcellular location">
    <subcellularLocation>
        <location evidence="1">Membrane</location>
        <topology evidence="1">Multi-pass membrane protein</topology>
    </subcellularLocation>
</comment>
<feature type="transmembrane region" description="Helical" evidence="6">
    <location>
        <begin position="783"/>
        <end position="806"/>
    </location>
</feature>
<evidence type="ECO:0000256" key="3">
    <source>
        <dbReference type="ARBA" id="ARBA00022989"/>
    </source>
</evidence>
<dbReference type="InterPro" id="IPR013525">
    <property type="entry name" value="ABC2_TM"/>
</dbReference>
<evidence type="ECO:0000313" key="9">
    <source>
        <dbReference type="Proteomes" id="UP000179540"/>
    </source>
</evidence>
<dbReference type="InterPro" id="IPR017501">
    <property type="entry name" value="Phage_infect_YhgE_C"/>
</dbReference>
<evidence type="ECO:0000259" key="7">
    <source>
        <dbReference type="Pfam" id="PF12698"/>
    </source>
</evidence>
<dbReference type="NCBIfam" id="TIGR03057">
    <property type="entry name" value="xxxLxxG_by_4"/>
    <property type="match status" value="8"/>
</dbReference>
<evidence type="ECO:0000313" key="8">
    <source>
        <dbReference type="EMBL" id="OIJ36711.1"/>
    </source>
</evidence>
<protein>
    <recommendedName>
        <fullName evidence="7">ABC-2 type transporter transmembrane domain-containing protein</fullName>
    </recommendedName>
</protein>
<evidence type="ECO:0000256" key="2">
    <source>
        <dbReference type="ARBA" id="ARBA00022692"/>
    </source>
</evidence>
<evidence type="ECO:0000256" key="5">
    <source>
        <dbReference type="SAM" id="MobiDB-lite"/>
    </source>
</evidence>
<feature type="transmembrane region" description="Helical" evidence="6">
    <location>
        <begin position="867"/>
        <end position="890"/>
    </location>
</feature>
<comment type="caution">
    <text evidence="8">The sequence shown here is derived from an EMBL/GenBank/DDBJ whole genome shotgun (WGS) entry which is preliminary data.</text>
</comment>
<dbReference type="Pfam" id="PF12698">
    <property type="entry name" value="ABC2_membrane_3"/>
    <property type="match status" value="2"/>
</dbReference>
<feature type="region of interest" description="Disordered" evidence="5">
    <location>
        <begin position="638"/>
        <end position="682"/>
    </location>
</feature>
<dbReference type="NCBIfam" id="TIGR03062">
    <property type="entry name" value="pip_yhgE_Cterm"/>
    <property type="match status" value="1"/>
</dbReference>
<keyword evidence="3 6" id="KW-1133">Transmembrane helix</keyword>
<name>A0A1S2N1S2_9MICC</name>
<dbReference type="PANTHER" id="PTHR43077">
    <property type="entry name" value="TRANSPORT PERMEASE YVFS-RELATED"/>
    <property type="match status" value="1"/>
</dbReference>
<sequence>MTSLRLALTELKRFSHGVLPKLVMLAVTLVPLLYGGVYLYSNWNPYGRVDNVSAALVQSDRGATDESGQHVNTGEDVAKELKDAGNFDWQDVSTRQEAVDKVEKGELGFALVIPSDFSQKLLSTSRFQPDENGKTGEVDPQQAGLEIITNDANNYLLTNIVEKAGTSLRDTVASQVGDETANQLLASFTDIHGQLVEARDGSQKVTDGTVQLGSAIDRLKGGTSDLVSGSQRLNSGAHQLHDAENQLVDGQRQGLDGAQQLDDGAQQLDSATGQLAAGTGQLRSGAGQLKDGTQQLADGSSQLKDGTATLAQGATQLKDGTAQLSSGATQLKDGTAQLSSGATQLKDGTGKLVTGATQLDQGIGQLDTQLKESGISQVGDNLTGVCRDLSSFNDQKATGRLGTDVSNAVVSENAKIVRETLQQQVKDGTIDLTQQQIDAIVGTLGGEQAHQRINDATAKGLNDFEATDIGKDLASLRSSTCAANGVSQIAQQIDQLTGGVAQLKDGSSTLAQGVKSADSAAGTLADGAKTLDEKTGQLAEGAKTLDEKTGEVKSGIATLDEKTGELADGAKTLNDKTGQLVSGVNQVDDGAQQLNSATGQLTDGTGQLVSGSQQLLDGQTQARDGAYTLASGTDDAVSGATQLDDGAGQLQSGSSDLEDGSKNLTDGLRQGANKVPNLDEGQRSSLAKVMSDPVTNDHDSLATAANYGEGMGPFFMSLALWIGVLITGQFVRPSNERAQASNTSNFRIMLGSWIPFAVVSVAQAAILFTVVKFALGFEMAHPWLVLWFMLLVSVTFSAIGQGLIFLLGNPGKLLVLILLILQLVTGGGLMPYQTLPQPLLWMHDAFPMGHSITAIRRLAYGVDESSVWTIVWMMVGYLLIGIALGFLGAIRSRTWTLSKLHPEIEA</sequence>
<feature type="transmembrane region" description="Helical" evidence="6">
    <location>
        <begin position="752"/>
        <end position="777"/>
    </location>
</feature>